<evidence type="ECO:0000313" key="1">
    <source>
        <dbReference type="EMBL" id="MFC1408738.1"/>
    </source>
</evidence>
<dbReference type="Pfam" id="PF00383">
    <property type="entry name" value="dCMP_cyt_deam_1"/>
    <property type="match status" value="1"/>
</dbReference>
<name>A0ABV6V4W2_9ACTN</name>
<dbReference type="Gene3D" id="3.40.140.10">
    <property type="entry name" value="Cytidine Deaminase, domain 2"/>
    <property type="match status" value="1"/>
</dbReference>
<dbReference type="InterPro" id="IPR002125">
    <property type="entry name" value="CMP_dCMP_dom"/>
</dbReference>
<evidence type="ECO:0000313" key="2">
    <source>
        <dbReference type="Proteomes" id="UP001592582"/>
    </source>
</evidence>
<keyword evidence="2" id="KW-1185">Reference proteome</keyword>
<protein>
    <submittedName>
        <fullName evidence="1">Nucleoside deaminase</fullName>
        <ecNumber evidence="1">3.5.4.33</ecNumber>
    </submittedName>
</protein>
<dbReference type="Proteomes" id="UP001592582">
    <property type="component" value="Unassembled WGS sequence"/>
</dbReference>
<dbReference type="SUPFAM" id="SSF53927">
    <property type="entry name" value="Cytidine deaminase-like"/>
    <property type="match status" value="1"/>
</dbReference>
<dbReference type="EC" id="3.5.4.33" evidence="1"/>
<reference evidence="1 2" key="1">
    <citation type="submission" date="2024-09" db="EMBL/GenBank/DDBJ databases">
        <authorList>
            <person name="Lee S.D."/>
        </authorList>
    </citation>
    <scope>NUCLEOTIDE SEQUENCE [LARGE SCALE GENOMIC DNA]</scope>
    <source>
        <strain evidence="1 2">N1-1</strain>
    </source>
</reference>
<dbReference type="GO" id="GO:0052717">
    <property type="term" value="F:tRNA-specific adenosine-34 deaminase activity"/>
    <property type="evidence" value="ECO:0007669"/>
    <property type="project" value="UniProtKB-EC"/>
</dbReference>
<accession>A0ABV6V4W2</accession>
<dbReference type="InterPro" id="IPR016193">
    <property type="entry name" value="Cytidine_deaminase-like"/>
</dbReference>
<keyword evidence="1" id="KW-0378">Hydrolase</keyword>
<comment type="caution">
    <text evidence="1">The sequence shown here is derived from an EMBL/GenBank/DDBJ whole genome shotgun (WGS) entry which is preliminary data.</text>
</comment>
<dbReference type="EMBL" id="JBHEZX010000002">
    <property type="protein sequence ID" value="MFC1408738.1"/>
    <property type="molecule type" value="Genomic_DNA"/>
</dbReference>
<dbReference type="PROSITE" id="PS51747">
    <property type="entry name" value="CYT_DCMP_DEAMINASES_2"/>
    <property type="match status" value="1"/>
</dbReference>
<dbReference type="PANTHER" id="PTHR11079">
    <property type="entry name" value="CYTOSINE DEAMINASE FAMILY MEMBER"/>
    <property type="match status" value="1"/>
</dbReference>
<sequence length="168" mass="17967">MTPDEMLSAAIAVAEEGLAAGELPIGAVVVLGDEVVGRAFTEDLGRKRRLVHADLLAMIEADERLGWGRRVQPLRLAVNLEPCVMCLGAAMALGVTEVYFGLESPADGAAGIAAAWQPTSADLPGYAPPVMVGGLRREECREQFSRYCRTAPDSGFRRWAQTLADLPD</sequence>
<dbReference type="PANTHER" id="PTHR11079:SF162">
    <property type="entry name" value="RIBOFLAVIN BIOSYNTHESIS PROTEIN PYRD, CHLOROPLASTIC"/>
    <property type="match status" value="1"/>
</dbReference>
<gene>
    <name evidence="1" type="ORF">ACEZDG_05530</name>
</gene>
<proteinExistence type="predicted"/>
<organism evidence="1 2">
    <name type="scientific">Streptacidiphilus alkalitolerans</name>
    <dbReference type="NCBI Taxonomy" id="3342712"/>
    <lineage>
        <taxon>Bacteria</taxon>
        <taxon>Bacillati</taxon>
        <taxon>Actinomycetota</taxon>
        <taxon>Actinomycetes</taxon>
        <taxon>Kitasatosporales</taxon>
        <taxon>Streptomycetaceae</taxon>
        <taxon>Streptacidiphilus</taxon>
    </lineage>
</organism>